<dbReference type="STRING" id="1122155.SAMN02745158_02015"/>
<sequence>MNIIKKYKHAWIIPVFGILYMMGFTYLEQRNNVRFHIIHMKIDDAIPFCEYFIVPYFLWFAFIAATVFYFTFINKNKADYYRLITTLGIGMTLFLVISYVYPNAQDLRPVVFARDNIFVDMVKHLYRIDTPTNILPSIHVYNSVAACTAIFKCEGLKKHRAVKGGTLILTVLIVLATVFLKQHTLLDVITAFALYFICYQVIYKPRTAPQKAKAAEAAAK</sequence>
<keyword evidence="1" id="KW-0812">Transmembrane</keyword>
<feature type="transmembrane region" description="Helical" evidence="1">
    <location>
        <begin position="185"/>
        <end position="203"/>
    </location>
</feature>
<dbReference type="Pfam" id="PF01569">
    <property type="entry name" value="PAP2"/>
    <property type="match status" value="1"/>
</dbReference>
<feature type="transmembrane region" description="Helical" evidence="1">
    <location>
        <begin position="161"/>
        <end position="179"/>
    </location>
</feature>
<evidence type="ECO:0000259" key="2">
    <source>
        <dbReference type="Pfam" id="PF01569"/>
    </source>
</evidence>
<dbReference type="AlphaFoldDB" id="A0A1M4XLD1"/>
<feature type="transmembrane region" description="Helical" evidence="1">
    <location>
        <begin position="80"/>
        <end position="101"/>
    </location>
</feature>
<proteinExistence type="predicted"/>
<dbReference type="EMBL" id="FQVI01000009">
    <property type="protein sequence ID" value="SHE94236.1"/>
    <property type="molecule type" value="Genomic_DNA"/>
</dbReference>
<protein>
    <submittedName>
        <fullName evidence="3">PAP2 superfamily protein</fullName>
    </submittedName>
</protein>
<dbReference type="InterPro" id="IPR036938">
    <property type="entry name" value="PAP2/HPO_sf"/>
</dbReference>
<evidence type="ECO:0000313" key="4">
    <source>
        <dbReference type="Proteomes" id="UP000184245"/>
    </source>
</evidence>
<keyword evidence="1" id="KW-0472">Membrane</keyword>
<evidence type="ECO:0000313" key="3">
    <source>
        <dbReference type="EMBL" id="SHE94236.1"/>
    </source>
</evidence>
<feature type="transmembrane region" description="Helical" evidence="1">
    <location>
        <begin position="48"/>
        <end position="74"/>
    </location>
</feature>
<feature type="transmembrane region" description="Helical" evidence="1">
    <location>
        <begin position="6"/>
        <end position="27"/>
    </location>
</feature>
<reference evidence="3 4" key="1">
    <citation type="submission" date="2016-11" db="EMBL/GenBank/DDBJ databases">
        <authorList>
            <person name="Jaros S."/>
            <person name="Januszkiewicz K."/>
            <person name="Wedrychowicz H."/>
        </authorList>
    </citation>
    <scope>NUCLEOTIDE SEQUENCE [LARGE SCALE GENOMIC DNA]</scope>
    <source>
        <strain evidence="3 4">DSM 17459</strain>
    </source>
</reference>
<gene>
    <name evidence="3" type="ORF">SAMN02745158_02015</name>
</gene>
<dbReference type="SUPFAM" id="SSF48317">
    <property type="entry name" value="Acid phosphatase/Vanadium-dependent haloperoxidase"/>
    <property type="match status" value="1"/>
</dbReference>
<dbReference type="Proteomes" id="UP000184245">
    <property type="component" value="Unassembled WGS sequence"/>
</dbReference>
<evidence type="ECO:0000256" key="1">
    <source>
        <dbReference type="SAM" id="Phobius"/>
    </source>
</evidence>
<keyword evidence="4" id="KW-1185">Reference proteome</keyword>
<organism evidence="3 4">
    <name type="scientific">Lactonifactor longoviformis DSM 17459</name>
    <dbReference type="NCBI Taxonomy" id="1122155"/>
    <lineage>
        <taxon>Bacteria</taxon>
        <taxon>Bacillati</taxon>
        <taxon>Bacillota</taxon>
        <taxon>Clostridia</taxon>
        <taxon>Eubacteriales</taxon>
        <taxon>Clostridiaceae</taxon>
        <taxon>Lactonifactor</taxon>
    </lineage>
</organism>
<keyword evidence="1" id="KW-1133">Transmembrane helix</keyword>
<name>A0A1M4XLD1_9CLOT</name>
<feature type="domain" description="Phosphatidic acid phosphatase type 2/haloperoxidase" evidence="2">
    <location>
        <begin position="115"/>
        <end position="203"/>
    </location>
</feature>
<dbReference type="InterPro" id="IPR000326">
    <property type="entry name" value="PAP2/HPO"/>
</dbReference>
<accession>A0A1M4XLD1</accession>